<dbReference type="HOGENOM" id="CLU_266467_0_0_1"/>
<feature type="compositionally biased region" description="Low complexity" evidence="1">
    <location>
        <begin position="515"/>
        <end position="529"/>
    </location>
</feature>
<name>W9CAE4_SCLBF</name>
<feature type="compositionally biased region" description="Polar residues" evidence="1">
    <location>
        <begin position="864"/>
        <end position="877"/>
    </location>
</feature>
<organism evidence="2 3">
    <name type="scientific">Sclerotinia borealis (strain F-4128)</name>
    <dbReference type="NCBI Taxonomy" id="1432307"/>
    <lineage>
        <taxon>Eukaryota</taxon>
        <taxon>Fungi</taxon>
        <taxon>Dikarya</taxon>
        <taxon>Ascomycota</taxon>
        <taxon>Pezizomycotina</taxon>
        <taxon>Leotiomycetes</taxon>
        <taxon>Helotiales</taxon>
        <taxon>Sclerotiniaceae</taxon>
        <taxon>Sclerotinia</taxon>
    </lineage>
</organism>
<evidence type="ECO:0000313" key="2">
    <source>
        <dbReference type="EMBL" id="ESZ93742.1"/>
    </source>
</evidence>
<feature type="compositionally biased region" description="Acidic residues" evidence="1">
    <location>
        <begin position="881"/>
        <end position="891"/>
    </location>
</feature>
<feature type="region of interest" description="Disordered" evidence="1">
    <location>
        <begin position="574"/>
        <end position="617"/>
    </location>
</feature>
<feature type="compositionally biased region" description="Basic and acidic residues" evidence="1">
    <location>
        <begin position="735"/>
        <end position="750"/>
    </location>
</feature>
<dbReference type="OrthoDB" id="412402at2759"/>
<gene>
    <name evidence="2" type="ORF">SBOR_5879</name>
</gene>
<feature type="compositionally biased region" description="Basic and acidic residues" evidence="1">
    <location>
        <begin position="672"/>
        <end position="685"/>
    </location>
</feature>
<comment type="caution">
    <text evidence="2">The sequence shown here is derived from an EMBL/GenBank/DDBJ whole genome shotgun (WGS) entry which is preliminary data.</text>
</comment>
<feature type="compositionally biased region" description="Acidic residues" evidence="1">
    <location>
        <begin position="835"/>
        <end position="844"/>
    </location>
</feature>
<feature type="compositionally biased region" description="Polar residues" evidence="1">
    <location>
        <begin position="896"/>
        <end position="909"/>
    </location>
</feature>
<proteinExistence type="predicted"/>
<feature type="compositionally biased region" description="Pro residues" evidence="1">
    <location>
        <begin position="495"/>
        <end position="506"/>
    </location>
</feature>
<dbReference type="STRING" id="1432307.W9CAE4"/>
<sequence length="1317" mass="146473">MVFAWFQRATSPTIFADQSALLSPLLKDISGTPEGDLNRRNLNYGVELEYVLAFHELELDLTDTFGRGPDHGIEKNVPLALRRTPAWSPAVTARLGRTSNLIYNSWGILENNVKSEAIMRPYDLEPQSIVLRKLNEKVALVRNKVQHRGEQESSDKVDGAYNQWIVATDRTVVGQGSANLYKWLPRLSSNVWKNWDSYGIEVISRVLGSNNVQDRVELEEVVNTLKGDGEDLYEGFITNQCALQVHVEVLDLDVLKELAGILLIYEEEISKLHPRCRRPGHRVARSNLTSNRTRIFLGPNFVLSDENTPLLWDQRTTTSLLRQRRTIQQIRDEISKLRDETEVAEYMCFPGLSRLRVVNFRPLTRPTRPSTIEFRQARGSLDIEDVTHWVDFCVGLVQLAEHYFHNPDARIKNWAEDVDVDDNGKKLDIFHLLEEMQFDEETMRYWQHRIAKYMVVGRDEDERSDIENIPTEKKTKSPSKTPSGPGARPGGAPLKSPPDGRPPRPPGGSKDKTSTLAAPLKPKPTKTILPPVPPLYSPTTPAVPSKTPKPIETPSKVISPRKLALMKMLEAKDGSNKPFFDVDTAEGSTIPPPSPVHTPAELHISAAAPPRPPLLPLPPPSFSLAGLYKQTSVAPPPPRPGFSIPATAPPLPPTSSSLIGPDSKTGTLPFDPRLEDPFVGDDIPRPEDFYTRYNTASDPFKATGVPGTVQYPDITGSGGVTFATPGRVGVVGDGKQQEKPETSKEPEKDLGTADTTHYMKLPGGRYAKVTSFSYFPGVKTIFVPNPNYKWDDFTTDSDKEPTTGIFTDDIFKDPMDIEPIVTSSTIEASSTQPAWDDEEQVPSDDEFKTGILSGNIGHPIDTRPTVTSSIIQPTSSKPAWDDEEEVVSDEEPVSRTVPSIQKSLSTTQAPVKIPKAPVKSPKAPIKSPKVPVGSLSKQQLEELVAGTFGKTQAQVSHSIPTVPISSLSLKRHAEDLSADKKDGKKQKPSPKSPRTPGSKPTGQYSFDVILDVLNSYNGLPQQEFERRVNDLYDTTQENKDVVSRAVAHHAKNHRIPLPSHVPGHSDSRDTTIAQKIQNEWRPKPDTSGDEAFARMLEAEGEPPLTDEELALILARQQEEEEATRRAGSRVVAQELIVKHPPLTKFGPERLDTVNAGTVHERLRIQNFRRNEWDVLPTPASVSGRFGQCGAAAVANAMRHQYPNEPWTRGLTPENFLRKWVDTVPRVGDAGRRDYYDEEQLNNAVQRLTNGQLQIAVVHEGLETQGFARNNALLTANGERARYLYLHLIHSGFRQQGGVASYMHWEAMSRKRGVTEHK</sequence>
<feature type="region of interest" description="Disordered" evidence="1">
    <location>
        <begin position="629"/>
        <end position="685"/>
    </location>
</feature>
<reference evidence="2 3" key="1">
    <citation type="journal article" date="2014" name="Genome Announc.">
        <title>Draft genome sequence of Sclerotinia borealis, a psychrophilic plant pathogenic fungus.</title>
        <authorList>
            <person name="Mardanov A.V."/>
            <person name="Beletsky A.V."/>
            <person name="Kadnikov V.V."/>
            <person name="Ignatov A.N."/>
            <person name="Ravin N.V."/>
        </authorList>
    </citation>
    <scope>NUCLEOTIDE SEQUENCE [LARGE SCALE GENOMIC DNA]</scope>
    <source>
        <strain evidence="3">F-4157</strain>
    </source>
</reference>
<dbReference type="PANTHER" id="PTHR36847">
    <property type="entry name" value="AMIDOLIGASE ENZYME"/>
    <property type="match status" value="1"/>
</dbReference>
<evidence type="ECO:0000256" key="1">
    <source>
        <dbReference type="SAM" id="MobiDB-lite"/>
    </source>
</evidence>
<dbReference type="PANTHER" id="PTHR36847:SF1">
    <property type="entry name" value="AMIDOLIGASE ENZYME"/>
    <property type="match status" value="1"/>
</dbReference>
<feature type="region of interest" description="Disordered" evidence="1">
    <location>
        <begin position="459"/>
        <end position="556"/>
    </location>
</feature>
<feature type="compositionally biased region" description="Polar residues" evidence="1">
    <location>
        <begin position="824"/>
        <end position="833"/>
    </location>
</feature>
<accession>W9CAE4</accession>
<feature type="region of interest" description="Disordered" evidence="1">
    <location>
        <begin position="824"/>
        <end position="934"/>
    </location>
</feature>
<evidence type="ECO:0000313" key="3">
    <source>
        <dbReference type="Proteomes" id="UP000019487"/>
    </source>
</evidence>
<feature type="compositionally biased region" description="Low complexity" evidence="1">
    <location>
        <begin position="478"/>
        <end position="493"/>
    </location>
</feature>
<feature type="region of interest" description="Disordered" evidence="1">
    <location>
        <begin position="976"/>
        <end position="1003"/>
    </location>
</feature>
<feature type="region of interest" description="Disordered" evidence="1">
    <location>
        <begin position="725"/>
        <end position="750"/>
    </location>
</feature>
<keyword evidence="3" id="KW-1185">Reference proteome</keyword>
<dbReference type="Proteomes" id="UP000019487">
    <property type="component" value="Unassembled WGS sequence"/>
</dbReference>
<protein>
    <submittedName>
        <fullName evidence="2">Uncharacterized protein</fullName>
    </submittedName>
</protein>
<dbReference type="EMBL" id="AYSA01000292">
    <property type="protein sequence ID" value="ESZ93742.1"/>
    <property type="molecule type" value="Genomic_DNA"/>
</dbReference>